<evidence type="ECO:0000313" key="2">
    <source>
        <dbReference type="EMBL" id="GES08508.1"/>
    </source>
</evidence>
<feature type="signal peptide" evidence="1">
    <location>
        <begin position="1"/>
        <end position="24"/>
    </location>
</feature>
<protein>
    <recommendedName>
        <fullName evidence="4">MucB/RseB N-terminal domain-containing protein</fullName>
    </recommendedName>
</protein>
<gene>
    <name evidence="2" type="ORF">Amac_021040</name>
</gene>
<dbReference type="Proteomes" id="UP000331127">
    <property type="component" value="Unassembled WGS sequence"/>
</dbReference>
<evidence type="ECO:0008006" key="4">
    <source>
        <dbReference type="Google" id="ProtNLM"/>
    </source>
</evidence>
<organism evidence="2 3">
    <name type="scientific">Acrocarpospora macrocephala</name>
    <dbReference type="NCBI Taxonomy" id="150177"/>
    <lineage>
        <taxon>Bacteria</taxon>
        <taxon>Bacillati</taxon>
        <taxon>Actinomycetota</taxon>
        <taxon>Actinomycetes</taxon>
        <taxon>Streptosporangiales</taxon>
        <taxon>Streptosporangiaceae</taxon>
        <taxon>Acrocarpospora</taxon>
    </lineage>
</organism>
<keyword evidence="1" id="KW-0732">Signal</keyword>
<evidence type="ECO:0000313" key="3">
    <source>
        <dbReference type="Proteomes" id="UP000331127"/>
    </source>
</evidence>
<proteinExistence type="predicted"/>
<feature type="chain" id="PRO_5024466021" description="MucB/RseB N-terminal domain-containing protein" evidence="1">
    <location>
        <begin position="25"/>
        <end position="267"/>
    </location>
</feature>
<name>A0A5M3WQF9_9ACTN</name>
<dbReference type="OrthoDB" id="3512790at2"/>
<evidence type="ECO:0000256" key="1">
    <source>
        <dbReference type="SAM" id="SignalP"/>
    </source>
</evidence>
<dbReference type="RefSeq" id="WP_155354102.1">
    <property type="nucleotide sequence ID" value="NZ_BAAAHL010000038.1"/>
</dbReference>
<accession>A0A5M3WQF9</accession>
<sequence length="267" mass="28348">MKRAMAGAMLIVGALLVPVGPAQAKVDPIKALKAQFVAGRGVKLKTVLQVRVKGGKGTVTQEMGAVQFGPKGAVASDLTEKTRYDKGYFSESSKDEREAKKSLERPGRVISLPKVTYVQGPRAGEGLPEGKYWVRKRPIPPVPSGIIISVFEPNTVKTLIAKAASVRGGVVKGSTTSAKMAALSPVFRKQFGPGGKSESGQISKITYTFVLNSEGLVTRLSVKLRMPVGGGTIVDYSSDTRLYNWGAKVSVSAPPPDAVIDEKDVNH</sequence>
<dbReference type="EMBL" id="BLAE01000010">
    <property type="protein sequence ID" value="GES08508.1"/>
    <property type="molecule type" value="Genomic_DNA"/>
</dbReference>
<dbReference type="AlphaFoldDB" id="A0A5M3WQF9"/>
<reference evidence="2 3" key="1">
    <citation type="submission" date="2019-10" db="EMBL/GenBank/DDBJ databases">
        <title>Whole genome shotgun sequence of Acrocarpospora macrocephala NBRC 16266.</title>
        <authorList>
            <person name="Ichikawa N."/>
            <person name="Kimura A."/>
            <person name="Kitahashi Y."/>
            <person name="Komaki H."/>
            <person name="Oguchi A."/>
        </authorList>
    </citation>
    <scope>NUCLEOTIDE SEQUENCE [LARGE SCALE GENOMIC DNA]</scope>
    <source>
        <strain evidence="2 3">NBRC 16266</strain>
    </source>
</reference>
<keyword evidence="3" id="KW-1185">Reference proteome</keyword>
<comment type="caution">
    <text evidence="2">The sequence shown here is derived from an EMBL/GenBank/DDBJ whole genome shotgun (WGS) entry which is preliminary data.</text>
</comment>